<feature type="compositionally biased region" description="Polar residues" evidence="1">
    <location>
        <begin position="10"/>
        <end position="22"/>
    </location>
</feature>
<keyword evidence="3" id="KW-1185">Reference proteome</keyword>
<proteinExistence type="predicted"/>
<evidence type="ECO:0000256" key="1">
    <source>
        <dbReference type="SAM" id="MobiDB-lite"/>
    </source>
</evidence>
<reference evidence="2" key="1">
    <citation type="submission" date="2022-01" db="EMBL/GenBank/DDBJ databases">
        <authorList>
            <person name="King R."/>
        </authorList>
    </citation>
    <scope>NUCLEOTIDE SEQUENCE</scope>
</reference>
<sequence>MCRCLVNRGSGRSKNRSTSPSQCLGPLVSLSEDLRASGLWQDVLEIVRPLS</sequence>
<evidence type="ECO:0000313" key="3">
    <source>
        <dbReference type="Proteomes" id="UP001152798"/>
    </source>
</evidence>
<gene>
    <name evidence="2" type="ORF">NEZAVI_LOCUS14834</name>
</gene>
<dbReference type="Proteomes" id="UP001152798">
    <property type="component" value="Chromosome 7"/>
</dbReference>
<dbReference type="EMBL" id="OV725083">
    <property type="protein sequence ID" value="CAH1407014.1"/>
    <property type="molecule type" value="Genomic_DNA"/>
</dbReference>
<organism evidence="2 3">
    <name type="scientific">Nezara viridula</name>
    <name type="common">Southern green stink bug</name>
    <name type="synonym">Cimex viridulus</name>
    <dbReference type="NCBI Taxonomy" id="85310"/>
    <lineage>
        <taxon>Eukaryota</taxon>
        <taxon>Metazoa</taxon>
        <taxon>Ecdysozoa</taxon>
        <taxon>Arthropoda</taxon>
        <taxon>Hexapoda</taxon>
        <taxon>Insecta</taxon>
        <taxon>Pterygota</taxon>
        <taxon>Neoptera</taxon>
        <taxon>Paraneoptera</taxon>
        <taxon>Hemiptera</taxon>
        <taxon>Heteroptera</taxon>
        <taxon>Panheteroptera</taxon>
        <taxon>Pentatomomorpha</taxon>
        <taxon>Pentatomoidea</taxon>
        <taxon>Pentatomidae</taxon>
        <taxon>Pentatominae</taxon>
        <taxon>Nezara</taxon>
    </lineage>
</organism>
<accession>A0A9P0HSH2</accession>
<evidence type="ECO:0000313" key="2">
    <source>
        <dbReference type="EMBL" id="CAH1407014.1"/>
    </source>
</evidence>
<protein>
    <submittedName>
        <fullName evidence="2">Uncharacterized protein</fullName>
    </submittedName>
</protein>
<feature type="region of interest" description="Disordered" evidence="1">
    <location>
        <begin position="1"/>
        <end position="23"/>
    </location>
</feature>
<dbReference type="AlphaFoldDB" id="A0A9P0HSH2"/>
<name>A0A9P0HSH2_NEZVI</name>